<dbReference type="Pfam" id="PF05845">
    <property type="entry name" value="PhnH"/>
    <property type="match status" value="1"/>
</dbReference>
<reference evidence="1 2" key="1">
    <citation type="journal article" date="2013" name="Genome Announc.">
        <title>Draft Genome Sequence of an Alphaproteobacterium, Caenispirillum salinarum AK4(T), Isolated from a Solar Saltern.</title>
        <authorList>
            <person name="Khatri I."/>
            <person name="Singh A."/>
            <person name="Korpole S."/>
            <person name="Pinnaka A.K."/>
            <person name="Subramanian S."/>
        </authorList>
    </citation>
    <scope>NUCLEOTIDE SEQUENCE [LARGE SCALE GENOMIC DNA]</scope>
    <source>
        <strain evidence="1 2">AK4</strain>
    </source>
</reference>
<gene>
    <name evidence="1" type="ORF">C882_4265</name>
</gene>
<name>K9HKM0_9PROT</name>
<accession>K9HKM0</accession>
<comment type="caution">
    <text evidence="1">The sequence shown here is derived from an EMBL/GenBank/DDBJ whole genome shotgun (WGS) entry which is preliminary data.</text>
</comment>
<keyword evidence="2" id="KW-1185">Reference proteome</keyword>
<dbReference type="SUPFAM" id="SSF159709">
    <property type="entry name" value="PhnH-like"/>
    <property type="match status" value="1"/>
</dbReference>
<sequence>MTAIPHASDLRPGFADPVLSGQAVYRAVLKGMSYPGRLQALPATVDAPPPLSPVAAGVLLALADLDAPVWLDPAGLATDDVAGWLRFHCGCPVVEDRATAAFAVLDATSAADLEGFALGTPEYPERSATLIIQVPRLAEGEGHTLTGPGIKGSTRLRAEGLPEGFWRALADNRLLFPQGLDVILAAPEGLACLPRTTIVSE</sequence>
<dbReference type="Gene3D" id="3.40.50.11310">
    <property type="entry name" value="Bacterial phosphonate metabolism protein PhnH"/>
    <property type="match status" value="1"/>
</dbReference>
<dbReference type="STRING" id="1238182.C882_4265"/>
<proteinExistence type="predicted"/>
<dbReference type="EMBL" id="ANHY01000007">
    <property type="protein sequence ID" value="EKV30928.1"/>
    <property type="molecule type" value="Genomic_DNA"/>
</dbReference>
<dbReference type="PIRSF" id="PIRSF020680">
    <property type="entry name" value="PhnH"/>
    <property type="match status" value="1"/>
</dbReference>
<dbReference type="RefSeq" id="WP_009540373.1">
    <property type="nucleotide sequence ID" value="NZ_ANHY01000007.1"/>
</dbReference>
<dbReference type="eggNOG" id="COG3625">
    <property type="taxonomic scope" value="Bacteria"/>
</dbReference>
<dbReference type="InterPro" id="IPR008772">
    <property type="entry name" value="Phosphonate_metab_PhnH"/>
</dbReference>
<dbReference type="InterPro" id="IPR038058">
    <property type="entry name" value="PhnH-like_sp"/>
</dbReference>
<dbReference type="Proteomes" id="UP000009881">
    <property type="component" value="Unassembled WGS sequence"/>
</dbReference>
<dbReference type="AlphaFoldDB" id="K9HKM0"/>
<dbReference type="OrthoDB" id="9814509at2"/>
<evidence type="ECO:0000313" key="2">
    <source>
        <dbReference type="Proteomes" id="UP000009881"/>
    </source>
</evidence>
<dbReference type="NCBIfam" id="TIGR03292">
    <property type="entry name" value="PhnH_redo"/>
    <property type="match status" value="1"/>
</dbReference>
<organism evidence="1 2">
    <name type="scientific">Caenispirillum salinarum AK4</name>
    <dbReference type="NCBI Taxonomy" id="1238182"/>
    <lineage>
        <taxon>Bacteria</taxon>
        <taxon>Pseudomonadati</taxon>
        <taxon>Pseudomonadota</taxon>
        <taxon>Alphaproteobacteria</taxon>
        <taxon>Rhodospirillales</taxon>
        <taxon>Novispirillaceae</taxon>
        <taxon>Caenispirillum</taxon>
    </lineage>
</organism>
<evidence type="ECO:0000313" key="1">
    <source>
        <dbReference type="EMBL" id="EKV30928.1"/>
    </source>
</evidence>
<protein>
    <submittedName>
        <fullName evidence="1">PhnH protein</fullName>
    </submittedName>
</protein>
<dbReference type="GO" id="GO:0019634">
    <property type="term" value="P:organic phosphonate metabolic process"/>
    <property type="evidence" value="ECO:0007669"/>
    <property type="project" value="InterPro"/>
</dbReference>